<feature type="compositionally biased region" description="Low complexity" evidence="5">
    <location>
        <begin position="843"/>
        <end position="857"/>
    </location>
</feature>
<feature type="compositionally biased region" description="Polar residues" evidence="5">
    <location>
        <begin position="819"/>
        <end position="838"/>
    </location>
</feature>
<organism evidence="8 9">
    <name type="scientific">Candida albicans</name>
    <name type="common">Yeast</name>
    <dbReference type="NCBI Taxonomy" id="5476"/>
    <lineage>
        <taxon>Eukaryota</taxon>
        <taxon>Fungi</taxon>
        <taxon>Dikarya</taxon>
        <taxon>Ascomycota</taxon>
        <taxon>Saccharomycotina</taxon>
        <taxon>Pichiomycetes</taxon>
        <taxon>Debaryomycetaceae</taxon>
        <taxon>Candida/Lodderomyces clade</taxon>
        <taxon>Candida</taxon>
    </lineage>
</organism>
<dbReference type="SUPFAM" id="SSF57701">
    <property type="entry name" value="Zn2/Cys6 DNA-binding domain"/>
    <property type="match status" value="1"/>
</dbReference>
<feature type="compositionally biased region" description="Basic and acidic residues" evidence="5">
    <location>
        <begin position="128"/>
        <end position="142"/>
    </location>
</feature>
<feature type="compositionally biased region" description="Basic residues" evidence="5">
    <location>
        <begin position="858"/>
        <end position="868"/>
    </location>
</feature>
<dbReference type="PROSITE" id="PS00463">
    <property type="entry name" value="ZN2_CY6_FUNGAL_1"/>
    <property type="match status" value="1"/>
</dbReference>
<feature type="compositionally biased region" description="Low complexity" evidence="5">
    <location>
        <begin position="893"/>
        <end position="911"/>
    </location>
</feature>
<proteinExistence type="predicted"/>
<feature type="compositionally biased region" description="Polar residues" evidence="5">
    <location>
        <begin position="143"/>
        <end position="153"/>
    </location>
</feature>
<feature type="region of interest" description="Disordered" evidence="5">
    <location>
        <begin position="103"/>
        <end position="176"/>
    </location>
</feature>
<dbReference type="GO" id="GO:0006351">
    <property type="term" value="P:DNA-templated transcription"/>
    <property type="evidence" value="ECO:0007669"/>
    <property type="project" value="InterPro"/>
</dbReference>
<dbReference type="PROSITE" id="PS50048">
    <property type="entry name" value="ZN2_CY6_FUNGAL_2"/>
    <property type="match status" value="1"/>
</dbReference>
<dbReference type="GO" id="GO:0003677">
    <property type="term" value="F:DNA binding"/>
    <property type="evidence" value="ECO:0007669"/>
    <property type="project" value="InterPro"/>
</dbReference>
<dbReference type="Proteomes" id="UP000536275">
    <property type="component" value="Unassembled WGS sequence"/>
</dbReference>
<evidence type="ECO:0000313" key="8">
    <source>
        <dbReference type="EMBL" id="KAF6069850.1"/>
    </source>
</evidence>
<comment type="caution">
    <text evidence="8">The sequence shown here is derived from an EMBL/GenBank/DDBJ whole genome shotgun (WGS) entry which is preliminary data.</text>
</comment>
<evidence type="ECO:0000256" key="6">
    <source>
        <dbReference type="SAM" id="Phobius"/>
    </source>
</evidence>
<evidence type="ECO:0000256" key="5">
    <source>
        <dbReference type="SAM" id="MobiDB-lite"/>
    </source>
</evidence>
<feature type="transmembrane region" description="Helical" evidence="6">
    <location>
        <begin position="560"/>
        <end position="577"/>
    </location>
</feature>
<feature type="compositionally biased region" description="Low complexity" evidence="5">
    <location>
        <begin position="761"/>
        <end position="780"/>
    </location>
</feature>
<dbReference type="SMART" id="SM00066">
    <property type="entry name" value="GAL4"/>
    <property type="match status" value="1"/>
</dbReference>
<dbReference type="AlphaFoldDB" id="A0A8H6BYL4"/>
<dbReference type="Gene3D" id="4.10.240.10">
    <property type="entry name" value="Zn(2)-C6 fungal-type DNA-binding domain"/>
    <property type="match status" value="1"/>
</dbReference>
<keyword evidence="2" id="KW-0805">Transcription regulation</keyword>
<dbReference type="SMART" id="SM00906">
    <property type="entry name" value="Fungal_trans"/>
    <property type="match status" value="1"/>
</dbReference>
<keyword evidence="6" id="KW-0812">Transmembrane</keyword>
<keyword evidence="6" id="KW-1133">Transmembrane helix</keyword>
<dbReference type="Pfam" id="PF04082">
    <property type="entry name" value="Fungal_trans"/>
    <property type="match status" value="1"/>
</dbReference>
<dbReference type="CDD" id="cd00067">
    <property type="entry name" value="GAL4"/>
    <property type="match status" value="1"/>
</dbReference>
<evidence type="ECO:0000313" key="9">
    <source>
        <dbReference type="Proteomes" id="UP000536275"/>
    </source>
</evidence>
<keyword evidence="1" id="KW-0479">Metal-binding</keyword>
<dbReference type="Pfam" id="PF00172">
    <property type="entry name" value="Zn_clus"/>
    <property type="match status" value="1"/>
</dbReference>
<dbReference type="InterPro" id="IPR007219">
    <property type="entry name" value="XnlR_reg_dom"/>
</dbReference>
<dbReference type="EMBL" id="JABWAD010000028">
    <property type="protein sequence ID" value="KAF6069850.1"/>
    <property type="molecule type" value="Genomic_DNA"/>
</dbReference>
<dbReference type="InterPro" id="IPR001138">
    <property type="entry name" value="Zn2Cys6_DnaBD"/>
</dbReference>
<protein>
    <submittedName>
        <fullName evidence="8">Fungal specific transcription factor domain family protein</fullName>
    </submittedName>
</protein>
<evidence type="ECO:0000256" key="2">
    <source>
        <dbReference type="ARBA" id="ARBA00023015"/>
    </source>
</evidence>
<dbReference type="GO" id="GO:0008270">
    <property type="term" value="F:zinc ion binding"/>
    <property type="evidence" value="ECO:0007669"/>
    <property type="project" value="InterPro"/>
</dbReference>
<dbReference type="InterPro" id="IPR051127">
    <property type="entry name" value="Fungal_SecMet_Regulators"/>
</dbReference>
<feature type="transmembrane region" description="Helical" evidence="6">
    <location>
        <begin position="642"/>
        <end position="661"/>
    </location>
</feature>
<feature type="domain" description="Zn(2)-C6 fungal-type" evidence="7">
    <location>
        <begin position="14"/>
        <end position="43"/>
    </location>
</feature>
<evidence type="ECO:0000256" key="4">
    <source>
        <dbReference type="ARBA" id="ARBA00023242"/>
    </source>
</evidence>
<dbReference type="PANTHER" id="PTHR47424:SF6">
    <property type="entry name" value="PROLINE UTILIZATION TRANS-ACTIVATOR"/>
    <property type="match status" value="1"/>
</dbReference>
<name>A0A8H6BYL4_CANAX</name>
<sequence length="944" mass="108293">MDADLEKRTKVSRACDYCKKRKFKCSGVSPCELCTKKNIQCEFSIIDRRTIRRKNKKRTIRNKPITNTVIGSHKISKNDDDNDQIDKQTLKLLTKKSKVPEQLQPLLTFPLHKLDNKSNEEEEEQGGDNDHERSEEGEHQHNDQSLPPGSSSESHNRQKVDIQGNESHGTSDGDLTINATGFDITTTSNDRVHKVNQQSSPMPKKIVIARERYPPKVLYDGEGNLRYFGESSPLSFLFQCRNVFVDKIGDSNFTLESNDSLEVIEDSDESYEIIQVALPSRQILDDIIKIFYMNIQQAVYFVNIDFFKSQIINPVYENYSDCTPGKIALVNLAIAVGLLYAENTNDPLVNLLQSPTMQSSAYFEFGFHLAKKHMTKGELWITEAFALAFCYYTSKQQRNSAWLMLGMAIRNAQALGLHRKFINESFRDHNYRTHRRRLFKSLYMLDRINSVLLGRPLIIDDYDWDDFDSEDIYDLDAEGNPIKDPRFECIIQACKISKLAGKVIRNYYLDGIINAYKAEKLAIELKLWSLSLPEPLQIDKIFRPETVNKMPLLTMHLSQLYSIVLLCRPFFMFVILNKKHKKHSTKKANGENLQKRPKTRLETSMCNFCKATTKSSTLIIQMVENYIISTNRLKSARAESNGLIHTCLMASLIVGLSILFLESNGYSIDDGYSSSQLMKYLNSSKQIFKFFDRSKNALSMKFHNIIEQMQLALMNKFNLDYNGDKIINSQESQNQQRQHGHDTLPQAQQAPPAVPPPPPHQQTQPSNNMTANFNFNYNNNDNATMKAEMLTNQQTSFNEDYDKFIDTFGNLPNFYSSNHNYGNKSNSRNNSHQYQTNGVDYYNANNYHNNQTPNHNHNPNHNHSHSHSHSSSNVPQYDGNNYNNHLTNHSPESVTSSTNLSTSSSNFSNSTYHQDPNKNNLTDSLDVFMYNVELSDILYDVKPN</sequence>
<keyword evidence="4" id="KW-0539">Nucleus</keyword>
<evidence type="ECO:0000256" key="1">
    <source>
        <dbReference type="ARBA" id="ARBA00022723"/>
    </source>
</evidence>
<keyword evidence="6" id="KW-0472">Membrane</keyword>
<gene>
    <name evidence="8" type="ORF">FOB64_002558</name>
</gene>
<keyword evidence="3" id="KW-0804">Transcription</keyword>
<feature type="region of interest" description="Disordered" evidence="5">
    <location>
        <begin position="731"/>
        <end position="780"/>
    </location>
</feature>
<dbReference type="GO" id="GO:0000981">
    <property type="term" value="F:DNA-binding transcription factor activity, RNA polymerase II-specific"/>
    <property type="evidence" value="ECO:0007669"/>
    <property type="project" value="InterPro"/>
</dbReference>
<dbReference type="InterPro" id="IPR036864">
    <property type="entry name" value="Zn2-C6_fun-type_DNA-bd_sf"/>
</dbReference>
<evidence type="ECO:0000259" key="7">
    <source>
        <dbReference type="PROSITE" id="PS50048"/>
    </source>
</evidence>
<dbReference type="PANTHER" id="PTHR47424">
    <property type="entry name" value="REGULATORY PROTEIN GAL4"/>
    <property type="match status" value="1"/>
</dbReference>
<evidence type="ECO:0000256" key="3">
    <source>
        <dbReference type="ARBA" id="ARBA00023163"/>
    </source>
</evidence>
<accession>A0A8H6BYL4</accession>
<dbReference type="CDD" id="cd12148">
    <property type="entry name" value="fungal_TF_MHR"/>
    <property type="match status" value="1"/>
</dbReference>
<feature type="compositionally biased region" description="Polar residues" evidence="5">
    <location>
        <begin position="874"/>
        <end position="892"/>
    </location>
</feature>
<feature type="region of interest" description="Disordered" evidence="5">
    <location>
        <begin position="819"/>
        <end position="919"/>
    </location>
</feature>
<reference evidence="8 9" key="1">
    <citation type="submission" date="2020-03" db="EMBL/GenBank/DDBJ databases">
        <title>FDA dAtabase for Regulatory Grade micrObial Sequences (FDA-ARGOS): Supporting development and validation of Infectious Disease Dx tests.</title>
        <authorList>
            <person name="Campos J."/>
            <person name="Goldberg B."/>
            <person name="Tallon L."/>
            <person name="Sadzewicz L."/>
            <person name="Vavikolanu K."/>
            <person name="Mehta A."/>
            <person name="Aluvathingal J."/>
            <person name="Nadendla S."/>
            <person name="Nandy P."/>
            <person name="Geyer C."/>
            <person name="Yan Y."/>
            <person name="Sichtig H."/>
        </authorList>
    </citation>
    <scope>NUCLEOTIDE SEQUENCE [LARGE SCALE GENOMIC DNA]</scope>
    <source>
        <strain evidence="8 9">FDAARGOS_656</strain>
    </source>
</reference>